<dbReference type="GO" id="GO:0005739">
    <property type="term" value="C:mitochondrion"/>
    <property type="evidence" value="ECO:0007669"/>
    <property type="project" value="TreeGrafter"/>
</dbReference>
<sequence length="594" mass="66812">MFRQTILRARSRLSPPQSRRYAAPTTPPPSTQSRIARINRRLPRFLHKHTAALASAPVSHITSFLILHEMTAIIPLLGLAATFHYTHYLPSWFAEGAWVLNGVERFGKYFRRKGWIRSGEAEEAEFEVEMRRRDRAWNVGEGGVRLVVEFATAYAITKMLLPIRVVLSVWGTPWFAKRTVVPLMGWAGKVFNRGKKTPGVPGAGTGAVEGGMCFGGSERTYTARTHTATGNGYYQDRRGNSCFGNGRQQQYTTRTRVASGNRYYSEQTQRSRHGGRYYPTQYYAQRPCGRYMSGAMAYPARHLQPIGYAQHGQHQHVGSPRDVVPRYGVGRYLPGVRATMPNSAVSAFPKPRHQYIYTPRYGQRGYLSYAGQQPNGAYPTGVVPNGMGYGVGMGVGMGVGVGVGVGMAAAYPGVYHTPTYSSYPYGANYYSPAYTHASYGGYHNYGLYGSMYPIANFYSPYQRPFYNTVPNYGYTAHVYPPGPTTTTTTYHVANSHAHVASPPQVRTETRHACNHSQGPTREDIQMENRRIATERGAYDARRIKPADARDDDPFWCKERNGEWHLRTYYQIENECYPGRWLMDAELGFLVFNRD</sequence>
<dbReference type="GeneID" id="54405685"/>
<reference evidence="2" key="1">
    <citation type="journal article" date="2020" name="Stud. Mycol.">
        <title>101 Dothideomycetes genomes: a test case for predicting lifestyles and emergence of pathogens.</title>
        <authorList>
            <person name="Haridas S."/>
            <person name="Albert R."/>
            <person name="Binder M."/>
            <person name="Bloem J."/>
            <person name="Labutti K."/>
            <person name="Salamov A."/>
            <person name="Andreopoulos B."/>
            <person name="Baker S."/>
            <person name="Barry K."/>
            <person name="Bills G."/>
            <person name="Bluhm B."/>
            <person name="Cannon C."/>
            <person name="Castanera R."/>
            <person name="Culley D."/>
            <person name="Daum C."/>
            <person name="Ezra D."/>
            <person name="Gonzalez J."/>
            <person name="Henrissat B."/>
            <person name="Kuo A."/>
            <person name="Liang C."/>
            <person name="Lipzen A."/>
            <person name="Lutzoni F."/>
            <person name="Magnuson J."/>
            <person name="Mondo S."/>
            <person name="Nolan M."/>
            <person name="Ohm R."/>
            <person name="Pangilinan J."/>
            <person name="Park H.-J."/>
            <person name="Ramirez L."/>
            <person name="Alfaro M."/>
            <person name="Sun H."/>
            <person name="Tritt A."/>
            <person name="Yoshinaga Y."/>
            <person name="Zwiers L.-H."/>
            <person name="Turgeon B."/>
            <person name="Goodwin S."/>
            <person name="Spatafora J."/>
            <person name="Crous P."/>
            <person name="Grigoriev I."/>
        </authorList>
    </citation>
    <scope>NUCLEOTIDE SEQUENCE</scope>
    <source>
        <strain evidence="2">CBS 119687</strain>
    </source>
</reference>
<evidence type="ECO:0000256" key="1">
    <source>
        <dbReference type="SAM" id="MobiDB-lite"/>
    </source>
</evidence>
<proteinExistence type="predicted"/>
<dbReference type="Pfam" id="PF10306">
    <property type="entry name" value="FLILHELTA"/>
    <property type="match status" value="1"/>
</dbReference>
<accession>A0A6A6A2V2</accession>
<keyword evidence="3" id="KW-1185">Reference proteome</keyword>
<feature type="region of interest" description="Disordered" evidence="1">
    <location>
        <begin position="11"/>
        <end position="33"/>
    </location>
</feature>
<dbReference type="InterPro" id="IPR018811">
    <property type="entry name" value="MRX11"/>
</dbReference>
<dbReference type="Proteomes" id="UP000799771">
    <property type="component" value="Unassembled WGS sequence"/>
</dbReference>
<dbReference type="RefSeq" id="XP_033519885.1">
    <property type="nucleotide sequence ID" value="XM_033665253.1"/>
</dbReference>
<protein>
    <submittedName>
        <fullName evidence="2">Uncharacterized protein</fullName>
    </submittedName>
</protein>
<name>A0A6A6A2V2_9PLEO</name>
<evidence type="ECO:0000313" key="2">
    <source>
        <dbReference type="EMBL" id="KAF2125493.1"/>
    </source>
</evidence>
<organism evidence="2 3">
    <name type="scientific">Dothidotthia symphoricarpi CBS 119687</name>
    <dbReference type="NCBI Taxonomy" id="1392245"/>
    <lineage>
        <taxon>Eukaryota</taxon>
        <taxon>Fungi</taxon>
        <taxon>Dikarya</taxon>
        <taxon>Ascomycota</taxon>
        <taxon>Pezizomycotina</taxon>
        <taxon>Dothideomycetes</taxon>
        <taxon>Pleosporomycetidae</taxon>
        <taxon>Pleosporales</taxon>
        <taxon>Dothidotthiaceae</taxon>
        <taxon>Dothidotthia</taxon>
    </lineage>
</organism>
<dbReference type="EMBL" id="ML977516">
    <property type="protein sequence ID" value="KAF2125493.1"/>
    <property type="molecule type" value="Genomic_DNA"/>
</dbReference>
<dbReference type="PANTHER" id="PTHR28002:SF1">
    <property type="entry name" value="MIOREX COMPLEX COMPONENT 11"/>
    <property type="match status" value="1"/>
</dbReference>
<dbReference type="AlphaFoldDB" id="A0A6A6A2V2"/>
<evidence type="ECO:0000313" key="3">
    <source>
        <dbReference type="Proteomes" id="UP000799771"/>
    </source>
</evidence>
<dbReference type="OrthoDB" id="5580261at2759"/>
<dbReference type="PANTHER" id="PTHR28002">
    <property type="entry name" value="MIOREX COMPLEX COMPONENT 11"/>
    <property type="match status" value="1"/>
</dbReference>
<gene>
    <name evidence="2" type="ORF">P153DRAFT_324855</name>
</gene>